<keyword evidence="13" id="KW-1185">Reference proteome</keyword>
<evidence type="ECO:0000256" key="7">
    <source>
        <dbReference type="ARBA" id="ARBA00023136"/>
    </source>
</evidence>
<feature type="domain" description="Cytochrome b561" evidence="11">
    <location>
        <begin position="180"/>
        <end position="379"/>
    </location>
</feature>
<dbReference type="PANTHER" id="PTHR23130">
    <property type="entry name" value="CYTOCHROME B561 AND DOMON DOMAIN-CONTAINING PROTEIN"/>
    <property type="match status" value="1"/>
</dbReference>
<evidence type="ECO:0000256" key="5">
    <source>
        <dbReference type="ARBA" id="ARBA00022982"/>
    </source>
</evidence>
<dbReference type="GO" id="GO:0016020">
    <property type="term" value="C:membrane"/>
    <property type="evidence" value="ECO:0007669"/>
    <property type="project" value="UniProtKB-SubCell"/>
</dbReference>
<dbReference type="PROSITE" id="PS50939">
    <property type="entry name" value="CYTOCHROME_B561"/>
    <property type="match status" value="1"/>
</dbReference>
<feature type="signal peptide" evidence="9">
    <location>
        <begin position="1"/>
        <end position="23"/>
    </location>
</feature>
<feature type="transmembrane region" description="Helical" evidence="8">
    <location>
        <begin position="327"/>
        <end position="346"/>
    </location>
</feature>
<dbReference type="PANTHER" id="PTHR23130:SF182">
    <property type="entry name" value="GENOME ASSEMBLY, CHROMOSOME: A01"/>
    <property type="match status" value="1"/>
</dbReference>
<dbReference type="EMBL" id="CAKOAT010217376">
    <property type="protein sequence ID" value="CAH8356321.1"/>
    <property type="molecule type" value="Genomic_DNA"/>
</dbReference>
<sequence>MKMNLYSSVSLILFTFIALQCLPFTIQQATETCISALPLNDLTFNTSLLQCLEAWTSENYILRYARTVENTWSFILSAPDSNAFIGIGFSTNGQMIGSSAVVGWLPPNGGQGQAKQYFLGGQSPSEVMPDQGDLMIVNGSLKIESVSSRLYMSFQLTVEMPRKNILYAKGPVGFFPSSPGIRLREHQSMTTTTSINYVTGSQSVVKGSPHSMLRKIHGLMNMFGWGIIIIIGAIVARHMRQTTAYFYGYLLYYSHILIQTTGFLLGLIGIICGLFLEKQTNASNVSTHKALGITILVMGVLQVLALRARPDKESKYRKYWNWYHHNVGRAMIILTISNIFYGIHLGQAGTSWNVGYGSAVGVLALAAIGFEVRNFLKNTKFFDFPA</sequence>
<name>A0ABC8KKM8_ERUVS</name>
<dbReference type="InterPro" id="IPR045266">
    <property type="entry name" value="DOH_DOMON"/>
</dbReference>
<feature type="chain" id="PRO_5044871132" description="Cytochrome b561 and DOMON domain-containing protein" evidence="9">
    <location>
        <begin position="24"/>
        <end position="386"/>
    </location>
</feature>
<dbReference type="SMART" id="SM00665">
    <property type="entry name" value="B561"/>
    <property type="match status" value="1"/>
</dbReference>
<organism evidence="12 13">
    <name type="scientific">Eruca vesicaria subsp. sativa</name>
    <name type="common">Garden rocket</name>
    <name type="synonym">Eruca sativa</name>
    <dbReference type="NCBI Taxonomy" id="29727"/>
    <lineage>
        <taxon>Eukaryota</taxon>
        <taxon>Viridiplantae</taxon>
        <taxon>Streptophyta</taxon>
        <taxon>Embryophyta</taxon>
        <taxon>Tracheophyta</taxon>
        <taxon>Spermatophyta</taxon>
        <taxon>Magnoliopsida</taxon>
        <taxon>eudicotyledons</taxon>
        <taxon>Gunneridae</taxon>
        <taxon>Pentapetalae</taxon>
        <taxon>rosids</taxon>
        <taxon>malvids</taxon>
        <taxon>Brassicales</taxon>
        <taxon>Brassicaceae</taxon>
        <taxon>Brassiceae</taxon>
        <taxon>Eruca</taxon>
    </lineage>
</organism>
<evidence type="ECO:0008006" key="14">
    <source>
        <dbReference type="Google" id="ProtNLM"/>
    </source>
</evidence>
<keyword evidence="2" id="KW-0813">Transport</keyword>
<feature type="transmembrane region" description="Helical" evidence="8">
    <location>
        <begin position="352"/>
        <end position="370"/>
    </location>
</feature>
<dbReference type="Proteomes" id="UP001642260">
    <property type="component" value="Unassembled WGS sequence"/>
</dbReference>
<feature type="domain" description="DOMON" evidence="10">
    <location>
        <begin position="58"/>
        <end position="170"/>
    </location>
</feature>
<proteinExistence type="predicted"/>
<keyword evidence="5" id="KW-0249">Electron transport</keyword>
<keyword evidence="4 9" id="KW-0732">Signal</keyword>
<reference evidence="12 13" key="1">
    <citation type="submission" date="2022-03" db="EMBL/GenBank/DDBJ databases">
        <authorList>
            <person name="Macdonald S."/>
            <person name="Ahmed S."/>
            <person name="Newling K."/>
        </authorList>
    </citation>
    <scope>NUCLEOTIDE SEQUENCE [LARGE SCALE GENOMIC DNA]</scope>
</reference>
<gene>
    <name evidence="12" type="ORF">ERUC_LOCUS22076</name>
</gene>
<dbReference type="Pfam" id="PF03351">
    <property type="entry name" value="DOMON"/>
    <property type="match status" value="1"/>
</dbReference>
<evidence type="ECO:0000256" key="1">
    <source>
        <dbReference type="ARBA" id="ARBA00004370"/>
    </source>
</evidence>
<keyword evidence="6 8" id="KW-1133">Transmembrane helix</keyword>
<keyword evidence="3 8" id="KW-0812">Transmembrane</keyword>
<evidence type="ECO:0000256" key="2">
    <source>
        <dbReference type="ARBA" id="ARBA00022448"/>
    </source>
</evidence>
<evidence type="ECO:0000259" key="11">
    <source>
        <dbReference type="PROSITE" id="PS50939"/>
    </source>
</evidence>
<evidence type="ECO:0000313" key="13">
    <source>
        <dbReference type="Proteomes" id="UP001642260"/>
    </source>
</evidence>
<evidence type="ECO:0000256" key="8">
    <source>
        <dbReference type="SAM" id="Phobius"/>
    </source>
</evidence>
<accession>A0ABC8KKM8</accession>
<keyword evidence="7 8" id="KW-0472">Membrane</keyword>
<dbReference type="SMART" id="SM00664">
    <property type="entry name" value="DoH"/>
    <property type="match status" value="1"/>
</dbReference>
<feature type="transmembrane region" description="Helical" evidence="8">
    <location>
        <begin position="218"/>
        <end position="237"/>
    </location>
</feature>
<evidence type="ECO:0000259" key="10">
    <source>
        <dbReference type="PROSITE" id="PS50836"/>
    </source>
</evidence>
<dbReference type="AlphaFoldDB" id="A0ABC8KKM8"/>
<evidence type="ECO:0000313" key="12">
    <source>
        <dbReference type="EMBL" id="CAH8356321.1"/>
    </source>
</evidence>
<dbReference type="Gene3D" id="1.20.120.1770">
    <property type="match status" value="1"/>
</dbReference>
<evidence type="ECO:0000256" key="9">
    <source>
        <dbReference type="SAM" id="SignalP"/>
    </source>
</evidence>
<evidence type="ECO:0000256" key="3">
    <source>
        <dbReference type="ARBA" id="ARBA00022692"/>
    </source>
</evidence>
<comment type="subcellular location">
    <subcellularLocation>
        <location evidence="1">Membrane</location>
    </subcellularLocation>
</comment>
<dbReference type="CDD" id="cd09631">
    <property type="entry name" value="DOMON_DOH"/>
    <property type="match status" value="1"/>
</dbReference>
<protein>
    <recommendedName>
        <fullName evidence="14">Cytochrome b561 and DOMON domain-containing protein</fullName>
    </recommendedName>
</protein>
<evidence type="ECO:0000256" key="6">
    <source>
        <dbReference type="ARBA" id="ARBA00022989"/>
    </source>
</evidence>
<dbReference type="CDD" id="cd08760">
    <property type="entry name" value="Cyt_b561_FRRS1_like"/>
    <property type="match status" value="1"/>
</dbReference>
<dbReference type="InterPro" id="IPR006593">
    <property type="entry name" value="Cyt_b561/ferric_Rdtase_TM"/>
</dbReference>
<dbReference type="PROSITE" id="PS50836">
    <property type="entry name" value="DOMON"/>
    <property type="match status" value="1"/>
</dbReference>
<comment type="caution">
    <text evidence="12">The sequence shown here is derived from an EMBL/GenBank/DDBJ whole genome shotgun (WGS) entry which is preliminary data.</text>
</comment>
<evidence type="ECO:0000256" key="4">
    <source>
        <dbReference type="ARBA" id="ARBA00022729"/>
    </source>
</evidence>
<feature type="transmembrane region" description="Helical" evidence="8">
    <location>
        <begin position="249"/>
        <end position="276"/>
    </location>
</feature>
<dbReference type="InterPro" id="IPR005018">
    <property type="entry name" value="DOMON_domain"/>
</dbReference>
<feature type="transmembrane region" description="Helical" evidence="8">
    <location>
        <begin position="288"/>
        <end position="306"/>
    </location>
</feature>